<evidence type="ECO:0000256" key="1">
    <source>
        <dbReference type="ARBA" id="ARBA00023319"/>
    </source>
</evidence>
<dbReference type="SUPFAM" id="SSF48726">
    <property type="entry name" value="Immunoglobulin"/>
    <property type="match status" value="1"/>
</dbReference>
<dbReference type="AlphaFoldDB" id="A0A2K5JI48"/>
<organism evidence="3 4">
    <name type="scientific">Colobus angolensis palliatus</name>
    <name type="common">Peters' Angolan colobus</name>
    <dbReference type="NCBI Taxonomy" id="336983"/>
    <lineage>
        <taxon>Eukaryota</taxon>
        <taxon>Metazoa</taxon>
        <taxon>Chordata</taxon>
        <taxon>Craniata</taxon>
        <taxon>Vertebrata</taxon>
        <taxon>Euteleostomi</taxon>
        <taxon>Mammalia</taxon>
        <taxon>Eutheria</taxon>
        <taxon>Euarchontoglires</taxon>
        <taxon>Primates</taxon>
        <taxon>Haplorrhini</taxon>
        <taxon>Catarrhini</taxon>
        <taxon>Cercopithecidae</taxon>
        <taxon>Colobinae</taxon>
        <taxon>Colobus</taxon>
    </lineage>
</organism>
<dbReference type="InterPro" id="IPR003599">
    <property type="entry name" value="Ig_sub"/>
</dbReference>
<dbReference type="Gene3D" id="2.60.40.10">
    <property type="entry name" value="Immunoglobulins"/>
    <property type="match status" value="1"/>
</dbReference>
<proteinExistence type="predicted"/>
<accession>A0A2K5JI48</accession>
<evidence type="ECO:0000313" key="4">
    <source>
        <dbReference type="Proteomes" id="UP000233080"/>
    </source>
</evidence>
<dbReference type="SMART" id="SM00409">
    <property type="entry name" value="IG"/>
    <property type="match status" value="1"/>
</dbReference>
<dbReference type="Proteomes" id="UP000233080">
    <property type="component" value="Unassembled WGS sequence"/>
</dbReference>
<dbReference type="SMART" id="SM00408">
    <property type="entry name" value="IGc2"/>
    <property type="match status" value="1"/>
</dbReference>
<dbReference type="InterPro" id="IPR050150">
    <property type="entry name" value="IgV_Light_Chain"/>
</dbReference>
<dbReference type="Ensembl" id="ENSCANT00000051570.1">
    <property type="protein sequence ID" value="ENSCANP00000028507.1"/>
    <property type="gene ID" value="ENSCANG00000037703.1"/>
</dbReference>
<dbReference type="InterPro" id="IPR013783">
    <property type="entry name" value="Ig-like_fold"/>
</dbReference>
<dbReference type="OMA" id="NTHTVIQ"/>
<dbReference type="InterPro" id="IPR013106">
    <property type="entry name" value="Ig_V-set"/>
</dbReference>
<name>A0A2K5JI48_COLAP</name>
<reference evidence="3" key="1">
    <citation type="submission" date="2025-08" db="UniProtKB">
        <authorList>
            <consortium name="Ensembl"/>
        </authorList>
    </citation>
    <scope>IDENTIFICATION</scope>
</reference>
<keyword evidence="1" id="KW-0393">Immunoglobulin domain</keyword>
<evidence type="ECO:0000313" key="3">
    <source>
        <dbReference type="Ensembl" id="ENSCANP00000028507.1"/>
    </source>
</evidence>
<dbReference type="Pfam" id="PF07686">
    <property type="entry name" value="V-set"/>
    <property type="match status" value="1"/>
</dbReference>
<feature type="domain" description="Ig-like" evidence="2">
    <location>
        <begin position="9"/>
        <end position="102"/>
    </location>
</feature>
<dbReference type="PROSITE" id="PS50835">
    <property type="entry name" value="IG_LIKE"/>
    <property type="match status" value="1"/>
</dbReference>
<protein>
    <recommendedName>
        <fullName evidence="2">Ig-like domain-containing protein</fullName>
    </recommendedName>
</protein>
<dbReference type="InterPro" id="IPR007110">
    <property type="entry name" value="Ig-like_dom"/>
</dbReference>
<reference evidence="3" key="2">
    <citation type="submission" date="2025-09" db="UniProtKB">
        <authorList>
            <consortium name="Ensembl"/>
        </authorList>
    </citation>
    <scope>IDENTIFICATION</scope>
</reference>
<keyword evidence="4" id="KW-1185">Reference proteome</keyword>
<evidence type="ECO:0000259" key="2">
    <source>
        <dbReference type="PROSITE" id="PS50835"/>
    </source>
</evidence>
<dbReference type="InterPro" id="IPR036179">
    <property type="entry name" value="Ig-like_dom_sf"/>
</dbReference>
<dbReference type="SMART" id="SM00406">
    <property type="entry name" value="IGv"/>
    <property type="match status" value="1"/>
</dbReference>
<dbReference type="InterPro" id="IPR003598">
    <property type="entry name" value="Ig_sub2"/>
</dbReference>
<dbReference type="GO" id="GO:0005576">
    <property type="term" value="C:extracellular region"/>
    <property type="evidence" value="ECO:0007669"/>
    <property type="project" value="UniProtKB-ARBA"/>
</dbReference>
<sequence>MCLFSGSLSQLVLTQSFSANASLGSSVKLTCALSSGHSSYTIAWHQQQQPGKTPQYLMDLQSSGSYNKGSGIPDRFSGSSSGAERYLTISNLQSEDEADYYCLGVIPNTELA</sequence>
<dbReference type="PANTHER" id="PTHR23267">
    <property type="entry name" value="IMMUNOGLOBULIN LIGHT CHAIN"/>
    <property type="match status" value="1"/>
</dbReference>